<dbReference type="InterPro" id="IPR036806">
    <property type="entry name" value="YozE_SAM-like_sf"/>
</dbReference>
<dbReference type="SUPFAM" id="SSF140652">
    <property type="entry name" value="YozE-like"/>
    <property type="match status" value="1"/>
</dbReference>
<gene>
    <name evidence="3" type="ORF">AL503_010560</name>
</gene>
<sequence length="73" mass="8781">MKEHSFYQFALTVRGRKDSKGDLAEEIFNDLSFPKHEKDFNQLSDYIEMQSDISVPMSVFDDLYEEYTEWLKF</sequence>
<evidence type="ECO:0000313" key="4">
    <source>
        <dbReference type="Proteomes" id="UP000053523"/>
    </source>
</evidence>
<dbReference type="InterPro" id="IPR010673">
    <property type="entry name" value="UPF0346"/>
</dbReference>
<proteinExistence type="inferred from homology"/>
<dbReference type="EMBL" id="LORN02000015">
    <property type="protein sequence ID" value="PNN21183.1"/>
    <property type="molecule type" value="Genomic_DNA"/>
</dbReference>
<comment type="similarity">
    <text evidence="1">Belongs to the UPF0346 family.</text>
</comment>
<dbReference type="Pfam" id="PF06855">
    <property type="entry name" value="YozE_SAM_like"/>
    <property type="match status" value="1"/>
</dbReference>
<dbReference type="Gene3D" id="1.10.150.260">
    <property type="entry name" value="YozE SAM-like"/>
    <property type="match status" value="1"/>
</dbReference>
<dbReference type="RefSeq" id="WP_037551441.1">
    <property type="nucleotide sequence ID" value="NZ_CAJCFZ010000003.1"/>
</dbReference>
<dbReference type="AlphaFoldDB" id="A0A2K0A863"/>
<name>A0A2K0A863_STAHA</name>
<feature type="domain" description="YozE SAM-like" evidence="2">
    <location>
        <begin position="5"/>
        <end position="68"/>
    </location>
</feature>
<evidence type="ECO:0000259" key="2">
    <source>
        <dbReference type="Pfam" id="PF06855"/>
    </source>
</evidence>
<dbReference type="HAMAP" id="MF_01538">
    <property type="entry name" value="UPF0346"/>
    <property type="match status" value="1"/>
</dbReference>
<reference evidence="3 4" key="1">
    <citation type="submission" date="2017-12" db="EMBL/GenBank/DDBJ databases">
        <title>FDA dAtabase for Regulatory Grade micrObial Sequences (FDA-ARGOS): Supporting development and validation of Infectious Disease Dx tests.</title>
        <authorList>
            <person name="Hoffmann M."/>
            <person name="Allard M."/>
            <person name="Evans P."/>
            <person name="Brown E."/>
            <person name="Tallon L."/>
            <person name="Sadzewicz L."/>
            <person name="Sengamalay N."/>
            <person name="Ott S."/>
            <person name="Godinez A."/>
            <person name="Nagaraj S."/>
            <person name="Vavikolanu K."/>
            <person name="Aluvathingal J."/>
            <person name="Nadendla S."/>
            <person name="Sichtig H."/>
        </authorList>
    </citation>
    <scope>NUCLEOTIDE SEQUENCE [LARGE SCALE GENOMIC DNA]</scope>
    <source>
        <strain evidence="3 4">FDAARGOS_148</strain>
    </source>
</reference>
<dbReference type="InterPro" id="IPR023089">
    <property type="entry name" value="YozE_SAM-like"/>
</dbReference>
<dbReference type="PIRSF" id="PIRSF037262">
    <property type="entry name" value="UCP037262"/>
    <property type="match status" value="1"/>
</dbReference>
<dbReference type="NCBIfam" id="NF010193">
    <property type="entry name" value="PRK13672.1"/>
    <property type="match status" value="1"/>
</dbReference>
<dbReference type="Proteomes" id="UP000053523">
    <property type="component" value="Unassembled WGS sequence"/>
</dbReference>
<comment type="caution">
    <text evidence="3">The sequence shown here is derived from an EMBL/GenBank/DDBJ whole genome shotgun (WGS) entry which is preliminary data.</text>
</comment>
<evidence type="ECO:0000313" key="3">
    <source>
        <dbReference type="EMBL" id="PNN21183.1"/>
    </source>
</evidence>
<organism evidence="3 4">
    <name type="scientific">Staphylococcus haemolyticus</name>
    <dbReference type="NCBI Taxonomy" id="1283"/>
    <lineage>
        <taxon>Bacteria</taxon>
        <taxon>Bacillati</taxon>
        <taxon>Bacillota</taxon>
        <taxon>Bacilli</taxon>
        <taxon>Bacillales</taxon>
        <taxon>Staphylococcaceae</taxon>
        <taxon>Staphylococcus</taxon>
    </lineage>
</organism>
<accession>A0A2K0A863</accession>
<evidence type="ECO:0000256" key="1">
    <source>
        <dbReference type="HAMAP-Rule" id="MF_01538"/>
    </source>
</evidence>
<protein>
    <recommendedName>
        <fullName evidence="1">UPF0346 protein AL503_010560</fullName>
    </recommendedName>
</protein>